<evidence type="ECO:0000313" key="2">
    <source>
        <dbReference type="EMBL" id="OWY93600.1"/>
    </source>
</evidence>
<dbReference type="AlphaFoldDB" id="A0A225UKZ9"/>
<dbReference type="PANTHER" id="PTHR34072:SF58">
    <property type="entry name" value="DNA (CYTOSINE-5-)-METHYLTRANSFERASE"/>
    <property type="match status" value="1"/>
</dbReference>
<sequence length="296" mass="32275">MKSPNLTGKLHRWALLLQEFDFDVEFRPGATNVVADALSRAQVKVLSATGRRRRRKQRRTVTTEIVSDVAIAPTNKPATQTNDVRIVTTVRPQVENPELMIATSLSNGCLVNSETMGRSDASLRRTKVATSGSTLVAGGSKGSCDYPRHTVQQIWCSDGADPPVERRRVANTNNGNNGEVSSENHDNQKWKYTYHNRRPSSSDPHEAWRTQATPEGVASGAVATNETTSRGTRKDASPMTRSLVSAAGTNVTTDVQMVMTDAINDESRSGVMTSAVQEAPTMPLTRAARRRAEQAQ</sequence>
<dbReference type="EMBL" id="NBNE01015784">
    <property type="protein sequence ID" value="OWY93600.1"/>
    <property type="molecule type" value="Genomic_DNA"/>
</dbReference>
<reference evidence="3" key="1">
    <citation type="submission" date="2017-03" db="EMBL/GenBank/DDBJ databases">
        <title>Phytopthora megakarya and P. palmivora, two closely related causual agents of cacao black pod achieved similar genome size and gene model numbers by different mechanisms.</title>
        <authorList>
            <person name="Ali S."/>
            <person name="Shao J."/>
            <person name="Larry D.J."/>
            <person name="Kronmiller B."/>
            <person name="Shen D."/>
            <person name="Strem M.D."/>
            <person name="Melnick R.L."/>
            <person name="Guiltinan M.J."/>
            <person name="Tyler B.M."/>
            <person name="Meinhardt L.W."/>
            <person name="Bailey B.A."/>
        </authorList>
    </citation>
    <scope>NUCLEOTIDE SEQUENCE [LARGE SCALE GENOMIC DNA]</scope>
    <source>
        <strain evidence="3">zdho120</strain>
    </source>
</reference>
<feature type="region of interest" description="Disordered" evidence="1">
    <location>
        <begin position="158"/>
        <end position="240"/>
    </location>
</feature>
<dbReference type="OrthoDB" id="425619at2759"/>
<comment type="caution">
    <text evidence="2">The sequence shown here is derived from an EMBL/GenBank/DDBJ whole genome shotgun (WGS) entry which is preliminary data.</text>
</comment>
<feature type="region of interest" description="Disordered" evidence="1">
    <location>
        <begin position="265"/>
        <end position="296"/>
    </location>
</feature>
<proteinExistence type="predicted"/>
<dbReference type="Proteomes" id="UP000198211">
    <property type="component" value="Unassembled WGS sequence"/>
</dbReference>
<dbReference type="PANTHER" id="PTHR34072">
    <property type="entry name" value="ENZYMATIC POLYPROTEIN-RELATED"/>
    <property type="match status" value="1"/>
</dbReference>
<feature type="compositionally biased region" description="Low complexity" evidence="1">
    <location>
        <begin position="171"/>
        <end position="181"/>
    </location>
</feature>
<evidence type="ECO:0000256" key="1">
    <source>
        <dbReference type="SAM" id="MobiDB-lite"/>
    </source>
</evidence>
<accession>A0A225UKZ9</accession>
<keyword evidence="3" id="KW-1185">Reference proteome</keyword>
<organism evidence="2 3">
    <name type="scientific">Phytophthora megakarya</name>
    <dbReference type="NCBI Taxonomy" id="4795"/>
    <lineage>
        <taxon>Eukaryota</taxon>
        <taxon>Sar</taxon>
        <taxon>Stramenopiles</taxon>
        <taxon>Oomycota</taxon>
        <taxon>Peronosporomycetes</taxon>
        <taxon>Peronosporales</taxon>
        <taxon>Peronosporaceae</taxon>
        <taxon>Phytophthora</taxon>
    </lineage>
</organism>
<gene>
    <name evidence="2" type="ORF">PHMEG_00036942</name>
</gene>
<protein>
    <submittedName>
        <fullName evidence="2">RNA binding protein</fullName>
    </submittedName>
</protein>
<evidence type="ECO:0000313" key="3">
    <source>
        <dbReference type="Proteomes" id="UP000198211"/>
    </source>
</evidence>
<name>A0A225UKZ9_9STRA</name>